<dbReference type="GO" id="GO:0140359">
    <property type="term" value="F:ABC-type transporter activity"/>
    <property type="evidence" value="ECO:0007669"/>
    <property type="project" value="InterPro"/>
</dbReference>
<dbReference type="PANTHER" id="PTHR43229:SF2">
    <property type="entry name" value="NODULATION PROTEIN J"/>
    <property type="match status" value="1"/>
</dbReference>
<dbReference type="Proteomes" id="UP000612585">
    <property type="component" value="Unassembled WGS sequence"/>
</dbReference>
<dbReference type="EMBL" id="BOPG01000065">
    <property type="protein sequence ID" value="GIJ61377.1"/>
    <property type="molecule type" value="Genomic_DNA"/>
</dbReference>
<dbReference type="PROSITE" id="PS51012">
    <property type="entry name" value="ABC_TM2"/>
    <property type="match status" value="1"/>
</dbReference>
<evidence type="ECO:0000313" key="8">
    <source>
        <dbReference type="EMBL" id="GIJ61377.1"/>
    </source>
</evidence>
<keyword evidence="5" id="KW-0046">Antibiotic resistance</keyword>
<keyword evidence="6" id="KW-1003">Cell membrane</keyword>
<keyword evidence="6" id="KW-0813">Transport</keyword>
<keyword evidence="3 6" id="KW-1133">Transmembrane helix</keyword>
<evidence type="ECO:0000256" key="2">
    <source>
        <dbReference type="ARBA" id="ARBA00022692"/>
    </source>
</evidence>
<dbReference type="InterPro" id="IPR000412">
    <property type="entry name" value="ABC_2_transport"/>
</dbReference>
<evidence type="ECO:0000256" key="4">
    <source>
        <dbReference type="ARBA" id="ARBA00023136"/>
    </source>
</evidence>
<keyword evidence="9" id="KW-1185">Reference proteome</keyword>
<dbReference type="AlphaFoldDB" id="A0A8J4E708"/>
<sequence>MLQPSLAVLEYNLATYRRVWKASVLSSFALPLLFLVGMGVSVGSYVDARGALDTDYLDFIAPGLLMSTALQVAVAESTWPVFGSFAWTRVYHSMLATPVRIRDVLAGSFAFVLVRVALASIGFLVVMLLFGAVQSWHALFALPMCVLLGLAVAAPCFAYSASVKSDGMFAVLLRFGVIPMTLFAGVFFPIESLHPVPRALAYASPLWHGVELGRASTLGIETAWGWPTHVAYLLLWCVGGWWLALHRFTRKLTD</sequence>
<evidence type="ECO:0000259" key="7">
    <source>
        <dbReference type="PROSITE" id="PS51012"/>
    </source>
</evidence>
<feature type="transmembrane region" description="Helical" evidence="6">
    <location>
        <begin position="104"/>
        <end position="130"/>
    </location>
</feature>
<name>A0A8J4E708_9ACTN</name>
<feature type="transmembrane region" description="Helical" evidence="6">
    <location>
        <begin position="171"/>
        <end position="190"/>
    </location>
</feature>
<accession>A0A8J4E708</accession>
<dbReference type="InterPro" id="IPR051784">
    <property type="entry name" value="Nod_factor_ABC_transporter"/>
</dbReference>
<dbReference type="InterPro" id="IPR013525">
    <property type="entry name" value="ABC2_TM"/>
</dbReference>
<comment type="subcellular location">
    <subcellularLocation>
        <location evidence="6">Cell membrane</location>
        <topology evidence="6">Multi-pass membrane protein</topology>
    </subcellularLocation>
    <subcellularLocation>
        <location evidence="1">Membrane</location>
        <topology evidence="1">Multi-pass membrane protein</topology>
    </subcellularLocation>
</comment>
<feature type="domain" description="ABC transmembrane type-2" evidence="7">
    <location>
        <begin position="22"/>
        <end position="251"/>
    </location>
</feature>
<proteinExistence type="inferred from homology"/>
<dbReference type="Pfam" id="PF01061">
    <property type="entry name" value="ABC2_membrane"/>
    <property type="match status" value="1"/>
</dbReference>
<reference evidence="8" key="1">
    <citation type="submission" date="2021-01" db="EMBL/GenBank/DDBJ databases">
        <title>Whole genome shotgun sequence of Virgisporangium aurantiacum NBRC 16421.</title>
        <authorList>
            <person name="Komaki H."/>
            <person name="Tamura T."/>
        </authorList>
    </citation>
    <scope>NUCLEOTIDE SEQUENCE</scope>
    <source>
        <strain evidence="8">NBRC 16421</strain>
    </source>
</reference>
<feature type="transmembrane region" description="Helical" evidence="6">
    <location>
        <begin position="20"/>
        <end position="40"/>
    </location>
</feature>
<evidence type="ECO:0000313" key="9">
    <source>
        <dbReference type="Proteomes" id="UP000612585"/>
    </source>
</evidence>
<evidence type="ECO:0000256" key="3">
    <source>
        <dbReference type="ARBA" id="ARBA00022989"/>
    </source>
</evidence>
<comment type="similarity">
    <text evidence="6">Belongs to the ABC-2 integral membrane protein family.</text>
</comment>
<feature type="transmembrane region" description="Helical" evidence="6">
    <location>
        <begin position="226"/>
        <end position="245"/>
    </location>
</feature>
<protein>
    <recommendedName>
        <fullName evidence="6">Transport permease protein</fullName>
    </recommendedName>
</protein>
<comment type="caution">
    <text evidence="8">The sequence shown here is derived from an EMBL/GenBank/DDBJ whole genome shotgun (WGS) entry which is preliminary data.</text>
</comment>
<keyword evidence="2 6" id="KW-0812">Transmembrane</keyword>
<evidence type="ECO:0000256" key="5">
    <source>
        <dbReference type="ARBA" id="ARBA00023251"/>
    </source>
</evidence>
<evidence type="ECO:0000256" key="6">
    <source>
        <dbReference type="RuleBase" id="RU361157"/>
    </source>
</evidence>
<gene>
    <name evidence="8" type="ORF">Vau01_088930</name>
</gene>
<keyword evidence="4 6" id="KW-0472">Membrane</keyword>
<organism evidence="8 9">
    <name type="scientific">Virgisporangium aurantiacum</name>
    <dbReference type="NCBI Taxonomy" id="175570"/>
    <lineage>
        <taxon>Bacteria</taxon>
        <taxon>Bacillati</taxon>
        <taxon>Actinomycetota</taxon>
        <taxon>Actinomycetes</taxon>
        <taxon>Micromonosporales</taxon>
        <taxon>Micromonosporaceae</taxon>
        <taxon>Virgisporangium</taxon>
    </lineage>
</organism>
<dbReference type="GO" id="GO:0043190">
    <property type="term" value="C:ATP-binding cassette (ABC) transporter complex"/>
    <property type="evidence" value="ECO:0007669"/>
    <property type="project" value="InterPro"/>
</dbReference>
<evidence type="ECO:0000256" key="1">
    <source>
        <dbReference type="ARBA" id="ARBA00004141"/>
    </source>
</evidence>
<feature type="transmembrane region" description="Helical" evidence="6">
    <location>
        <begin position="136"/>
        <end position="159"/>
    </location>
</feature>
<dbReference type="RefSeq" id="WP_204006250.1">
    <property type="nucleotide sequence ID" value="NZ_BOPG01000065.1"/>
</dbReference>
<dbReference type="PRINTS" id="PR00164">
    <property type="entry name" value="ABC2TRNSPORT"/>
</dbReference>
<dbReference type="InterPro" id="IPR047817">
    <property type="entry name" value="ABC2_TM_bact-type"/>
</dbReference>
<dbReference type="PANTHER" id="PTHR43229">
    <property type="entry name" value="NODULATION PROTEIN J"/>
    <property type="match status" value="1"/>
</dbReference>
<feature type="transmembrane region" description="Helical" evidence="6">
    <location>
        <begin position="60"/>
        <end position="83"/>
    </location>
</feature>
<dbReference type="GO" id="GO:0046677">
    <property type="term" value="P:response to antibiotic"/>
    <property type="evidence" value="ECO:0007669"/>
    <property type="project" value="UniProtKB-KW"/>
</dbReference>